<evidence type="ECO:0000313" key="2">
    <source>
        <dbReference type="Proteomes" id="UP000326452"/>
    </source>
</evidence>
<reference evidence="1 2" key="1">
    <citation type="submission" date="2019-09" db="EMBL/GenBank/DDBJ databases">
        <authorList>
            <person name="Chandra G."/>
            <person name="Truman W A."/>
        </authorList>
    </citation>
    <scope>NUCLEOTIDE SEQUENCE [LARGE SCALE GENOMIC DNA]</scope>
    <source>
        <strain evidence="1">PS941</strain>
    </source>
</reference>
<sequence length="58" mass="6384">MHTKATIHLHPTIADPCRIFEVRRLARECGCAFIGIKTSKKRRPPAKCFDPNGGGHAA</sequence>
<proteinExistence type="predicted"/>
<dbReference type="EMBL" id="CABVJC010000002">
    <property type="protein sequence ID" value="VVP84663.1"/>
    <property type="molecule type" value="Genomic_DNA"/>
</dbReference>
<dbReference type="AlphaFoldDB" id="A0A5E7SMW7"/>
<dbReference type="Proteomes" id="UP000326452">
    <property type="component" value="Unassembled WGS sequence"/>
</dbReference>
<protein>
    <submittedName>
        <fullName evidence="1">Uncharacterized protein</fullName>
    </submittedName>
</protein>
<organism evidence="1 2">
    <name type="scientific">Pseudomonas fluorescens</name>
    <dbReference type="NCBI Taxonomy" id="294"/>
    <lineage>
        <taxon>Bacteria</taxon>
        <taxon>Pseudomonadati</taxon>
        <taxon>Pseudomonadota</taxon>
        <taxon>Gammaproteobacteria</taxon>
        <taxon>Pseudomonadales</taxon>
        <taxon>Pseudomonadaceae</taxon>
        <taxon>Pseudomonas</taxon>
    </lineage>
</organism>
<accession>A0A5E7SMW7</accession>
<gene>
    <name evidence="1" type="ORF">PS941_01079</name>
</gene>
<name>A0A5E7SMW7_PSEFL</name>
<evidence type="ECO:0000313" key="1">
    <source>
        <dbReference type="EMBL" id="VVP84663.1"/>
    </source>
</evidence>